<organism evidence="1 2">
    <name type="scientific">Zoogloea dura</name>
    <dbReference type="NCBI Taxonomy" id="2728840"/>
    <lineage>
        <taxon>Bacteria</taxon>
        <taxon>Pseudomonadati</taxon>
        <taxon>Pseudomonadota</taxon>
        <taxon>Betaproteobacteria</taxon>
        <taxon>Rhodocyclales</taxon>
        <taxon>Zoogloeaceae</taxon>
        <taxon>Zoogloea</taxon>
    </lineage>
</organism>
<evidence type="ECO:0000313" key="1">
    <source>
        <dbReference type="EMBL" id="NML27449.1"/>
    </source>
</evidence>
<protein>
    <submittedName>
        <fullName evidence="1">Uncharacterized protein</fullName>
    </submittedName>
</protein>
<dbReference type="AlphaFoldDB" id="A0A848G7S2"/>
<evidence type="ECO:0000313" key="2">
    <source>
        <dbReference type="Proteomes" id="UP000580043"/>
    </source>
</evidence>
<proteinExistence type="predicted"/>
<dbReference type="EMBL" id="JABBGA010000015">
    <property type="protein sequence ID" value="NML27449.1"/>
    <property type="molecule type" value="Genomic_DNA"/>
</dbReference>
<sequence>MLESEDKTTALLVKLNRLTSLDKIVWQVTDPPRTLARGTDDVIPFFMYATHKGKHFGLFQQRYQSYDGEHERFYWSEQVVLAILDYDGRVLWETSSYSSALADLFETARRKVANVDGLIEDLLGDDEEEI</sequence>
<accession>A0A848G7S2</accession>
<name>A0A848G7S2_9RHOO</name>
<comment type="caution">
    <text evidence="1">The sequence shown here is derived from an EMBL/GenBank/DDBJ whole genome shotgun (WGS) entry which is preliminary data.</text>
</comment>
<keyword evidence="2" id="KW-1185">Reference proteome</keyword>
<gene>
    <name evidence="1" type="ORF">HHL15_16965</name>
</gene>
<reference evidence="1 2" key="1">
    <citation type="submission" date="2020-04" db="EMBL/GenBank/DDBJ databases">
        <title>Zoogloea sp. G-4-1-14 isolated from soil.</title>
        <authorList>
            <person name="Dahal R.H."/>
        </authorList>
    </citation>
    <scope>NUCLEOTIDE SEQUENCE [LARGE SCALE GENOMIC DNA]</scope>
    <source>
        <strain evidence="1 2">G-4-1-14</strain>
    </source>
</reference>
<dbReference type="RefSeq" id="WP_169146986.1">
    <property type="nucleotide sequence ID" value="NZ_JABBGA010000015.1"/>
</dbReference>
<dbReference type="Proteomes" id="UP000580043">
    <property type="component" value="Unassembled WGS sequence"/>
</dbReference>